<organism evidence="2 3">
    <name type="scientific">Sporormia fimetaria CBS 119925</name>
    <dbReference type="NCBI Taxonomy" id="1340428"/>
    <lineage>
        <taxon>Eukaryota</taxon>
        <taxon>Fungi</taxon>
        <taxon>Dikarya</taxon>
        <taxon>Ascomycota</taxon>
        <taxon>Pezizomycotina</taxon>
        <taxon>Dothideomycetes</taxon>
        <taxon>Pleosporomycetidae</taxon>
        <taxon>Pleosporales</taxon>
        <taxon>Sporormiaceae</taxon>
        <taxon>Sporormia</taxon>
    </lineage>
</organism>
<name>A0A6A6VBA9_9PLEO</name>
<evidence type="ECO:0000313" key="3">
    <source>
        <dbReference type="Proteomes" id="UP000799440"/>
    </source>
</evidence>
<feature type="chain" id="PRO_5025368847" description="Secreted protein" evidence="1">
    <location>
        <begin position="22"/>
        <end position="74"/>
    </location>
</feature>
<keyword evidence="1" id="KW-0732">Signal</keyword>
<dbReference type="Proteomes" id="UP000799440">
    <property type="component" value="Unassembled WGS sequence"/>
</dbReference>
<feature type="signal peptide" evidence="1">
    <location>
        <begin position="1"/>
        <end position="21"/>
    </location>
</feature>
<sequence length="74" mass="8114">MSAFQARRLWLAAVLVHESFSLEERAFSGYVVMPFRSKPACSPLALLCVKDRGCGEAPKSLEHGFDSVCPNSVI</sequence>
<dbReference type="AlphaFoldDB" id="A0A6A6VBA9"/>
<reference evidence="2" key="1">
    <citation type="journal article" date="2020" name="Stud. Mycol.">
        <title>101 Dothideomycetes genomes: a test case for predicting lifestyles and emergence of pathogens.</title>
        <authorList>
            <person name="Haridas S."/>
            <person name="Albert R."/>
            <person name="Binder M."/>
            <person name="Bloem J."/>
            <person name="Labutti K."/>
            <person name="Salamov A."/>
            <person name="Andreopoulos B."/>
            <person name="Baker S."/>
            <person name="Barry K."/>
            <person name="Bills G."/>
            <person name="Bluhm B."/>
            <person name="Cannon C."/>
            <person name="Castanera R."/>
            <person name="Culley D."/>
            <person name="Daum C."/>
            <person name="Ezra D."/>
            <person name="Gonzalez J."/>
            <person name="Henrissat B."/>
            <person name="Kuo A."/>
            <person name="Liang C."/>
            <person name="Lipzen A."/>
            <person name="Lutzoni F."/>
            <person name="Magnuson J."/>
            <person name="Mondo S."/>
            <person name="Nolan M."/>
            <person name="Ohm R."/>
            <person name="Pangilinan J."/>
            <person name="Park H.-J."/>
            <person name="Ramirez L."/>
            <person name="Alfaro M."/>
            <person name="Sun H."/>
            <person name="Tritt A."/>
            <person name="Yoshinaga Y."/>
            <person name="Zwiers L.-H."/>
            <person name="Turgeon B."/>
            <person name="Goodwin S."/>
            <person name="Spatafora J."/>
            <person name="Crous P."/>
            <person name="Grigoriev I."/>
        </authorList>
    </citation>
    <scope>NUCLEOTIDE SEQUENCE</scope>
    <source>
        <strain evidence="2">CBS 119925</strain>
    </source>
</reference>
<dbReference type="EMBL" id="MU006577">
    <property type="protein sequence ID" value="KAF2746427.1"/>
    <property type="molecule type" value="Genomic_DNA"/>
</dbReference>
<accession>A0A6A6VBA9</accession>
<gene>
    <name evidence="2" type="ORF">M011DRAFT_80154</name>
</gene>
<proteinExistence type="predicted"/>
<keyword evidence="3" id="KW-1185">Reference proteome</keyword>
<protein>
    <recommendedName>
        <fullName evidence="4">Secreted protein</fullName>
    </recommendedName>
</protein>
<evidence type="ECO:0008006" key="4">
    <source>
        <dbReference type="Google" id="ProtNLM"/>
    </source>
</evidence>
<evidence type="ECO:0000256" key="1">
    <source>
        <dbReference type="SAM" id="SignalP"/>
    </source>
</evidence>
<evidence type="ECO:0000313" key="2">
    <source>
        <dbReference type="EMBL" id="KAF2746427.1"/>
    </source>
</evidence>